<reference evidence="8" key="1">
    <citation type="journal article" date="2012" name="Nature">
        <title>The oyster genome reveals stress adaptation and complexity of shell formation.</title>
        <authorList>
            <person name="Zhang G."/>
            <person name="Fang X."/>
            <person name="Guo X."/>
            <person name="Li L."/>
            <person name="Luo R."/>
            <person name="Xu F."/>
            <person name="Yang P."/>
            <person name="Zhang L."/>
            <person name="Wang X."/>
            <person name="Qi H."/>
            <person name="Xiong Z."/>
            <person name="Que H."/>
            <person name="Xie Y."/>
            <person name="Holland P.W."/>
            <person name="Paps J."/>
            <person name="Zhu Y."/>
            <person name="Wu F."/>
            <person name="Chen Y."/>
            <person name="Wang J."/>
            <person name="Peng C."/>
            <person name="Meng J."/>
            <person name="Yang L."/>
            <person name="Liu J."/>
            <person name="Wen B."/>
            <person name="Zhang N."/>
            <person name="Huang Z."/>
            <person name="Zhu Q."/>
            <person name="Feng Y."/>
            <person name="Mount A."/>
            <person name="Hedgecock D."/>
            <person name="Xu Z."/>
            <person name="Liu Y."/>
            <person name="Domazet-Loso T."/>
            <person name="Du Y."/>
            <person name="Sun X."/>
            <person name="Zhang S."/>
            <person name="Liu B."/>
            <person name="Cheng P."/>
            <person name="Jiang X."/>
            <person name="Li J."/>
            <person name="Fan D."/>
            <person name="Wang W."/>
            <person name="Fu W."/>
            <person name="Wang T."/>
            <person name="Wang B."/>
            <person name="Zhang J."/>
            <person name="Peng Z."/>
            <person name="Li Y."/>
            <person name="Li N."/>
            <person name="Wang J."/>
            <person name="Chen M."/>
            <person name="He Y."/>
            <person name="Tan F."/>
            <person name="Song X."/>
            <person name="Zheng Q."/>
            <person name="Huang R."/>
            <person name="Yang H."/>
            <person name="Du X."/>
            <person name="Chen L."/>
            <person name="Yang M."/>
            <person name="Gaffney P.M."/>
            <person name="Wang S."/>
            <person name="Luo L."/>
            <person name="She Z."/>
            <person name="Ming Y."/>
            <person name="Huang W."/>
            <person name="Zhang S."/>
            <person name="Huang B."/>
            <person name="Zhang Y."/>
            <person name="Qu T."/>
            <person name="Ni P."/>
            <person name="Miao G."/>
            <person name="Wang J."/>
            <person name="Wang Q."/>
            <person name="Steinberg C.E."/>
            <person name="Wang H."/>
            <person name="Li N."/>
            <person name="Qian L."/>
            <person name="Zhang G."/>
            <person name="Li Y."/>
            <person name="Yang H."/>
            <person name="Liu X."/>
            <person name="Wang J."/>
            <person name="Yin Y."/>
            <person name="Wang J."/>
        </authorList>
    </citation>
    <scope>NUCLEOTIDE SEQUENCE [LARGE SCALE GENOMIC DNA]</scope>
    <source>
        <strain evidence="8">05x7-T-G4-1.051#20</strain>
    </source>
</reference>
<evidence type="ECO:0000256" key="1">
    <source>
        <dbReference type="ARBA" id="ARBA00004651"/>
    </source>
</evidence>
<dbReference type="GO" id="GO:0071939">
    <property type="term" value="P:vitamin A import into cell"/>
    <property type="evidence" value="ECO:0007669"/>
    <property type="project" value="TreeGrafter"/>
</dbReference>
<dbReference type="EMBL" id="JH818396">
    <property type="protein sequence ID" value="EKC35828.1"/>
    <property type="molecule type" value="Genomic_DNA"/>
</dbReference>
<evidence type="ECO:0008006" key="9">
    <source>
        <dbReference type="Google" id="ProtNLM"/>
    </source>
</evidence>
<dbReference type="GO" id="GO:0005886">
    <property type="term" value="C:plasma membrane"/>
    <property type="evidence" value="ECO:0007669"/>
    <property type="project" value="UniProtKB-SubCell"/>
</dbReference>
<accession>K1QPP7</accession>
<sequence length="385" mass="44384">MVFLCVSFPARLVRSVRKLMARVVGSFVEFSAQEIDRIKETPQGRYVQGLLRKKLSSRNQSKSEPDNVFQEFLKEYLQKVKAQLTYKKIPDFRYSLRMMCVVVVGILLIYMISAEVLLVLVPLLSNILSQIWKTIALIDEIKEAESIGTNFTVTVLFVTWDVATAIQVCSILSVSLGFCIGLMNIIHTLTSYRPMIVFSFLVRILQILTARFVFLQNRGRVMAIQNKQGYHLFLYFTFILDIIIGSMRCPYRLLKAVTLGALTLARLDHSSLSREFETLDTGFRAYVGFLHFENVTSHPVLLTFVRLLLARPSGFEPKWRKMKLSLKASVAQGEVHIAELGNAFWKDNQMSKKALARHRWHLVYTLMKNPQLQFLRRTTNDWLED</sequence>
<proteinExistence type="predicted"/>
<dbReference type="PANTHER" id="PTHR21444:SF15">
    <property type="entry name" value="RECEPTOR FOR RETINOL UPTAKE STRA6"/>
    <property type="match status" value="1"/>
</dbReference>
<dbReference type="HOGENOM" id="CLU_718161_0_0_1"/>
<protein>
    <recommendedName>
        <fullName evidence="9">Receptor for retinol uptake STRA6</fullName>
    </recommendedName>
</protein>
<keyword evidence="3" id="KW-1003">Cell membrane</keyword>
<dbReference type="PANTHER" id="PTHR21444">
    <property type="entry name" value="COILED-COIL DOMAIN-CONTAINING PROTEIN 180"/>
    <property type="match status" value="1"/>
</dbReference>
<dbReference type="GO" id="GO:0038023">
    <property type="term" value="F:signaling receptor activity"/>
    <property type="evidence" value="ECO:0007669"/>
    <property type="project" value="InterPro"/>
</dbReference>
<evidence type="ECO:0000256" key="4">
    <source>
        <dbReference type="ARBA" id="ARBA00022692"/>
    </source>
</evidence>
<evidence type="ECO:0000256" key="5">
    <source>
        <dbReference type="ARBA" id="ARBA00022989"/>
    </source>
</evidence>
<evidence type="ECO:0000256" key="6">
    <source>
        <dbReference type="ARBA" id="ARBA00023136"/>
    </source>
</evidence>
<keyword evidence="5" id="KW-1133">Transmembrane helix</keyword>
<dbReference type="AlphaFoldDB" id="K1QPP7"/>
<dbReference type="InterPro" id="IPR026612">
    <property type="entry name" value="STRA6-like"/>
</dbReference>
<organism evidence="8">
    <name type="scientific">Magallana gigas</name>
    <name type="common">Pacific oyster</name>
    <name type="synonym">Crassostrea gigas</name>
    <dbReference type="NCBI Taxonomy" id="29159"/>
    <lineage>
        <taxon>Eukaryota</taxon>
        <taxon>Metazoa</taxon>
        <taxon>Spiralia</taxon>
        <taxon>Lophotrochozoa</taxon>
        <taxon>Mollusca</taxon>
        <taxon>Bivalvia</taxon>
        <taxon>Autobranchia</taxon>
        <taxon>Pteriomorphia</taxon>
        <taxon>Ostreida</taxon>
        <taxon>Ostreoidea</taxon>
        <taxon>Ostreidae</taxon>
        <taxon>Magallana</taxon>
    </lineage>
</organism>
<dbReference type="Pfam" id="PF14752">
    <property type="entry name" value="RBP_receptor"/>
    <property type="match status" value="1"/>
</dbReference>
<dbReference type="GO" id="GO:0034632">
    <property type="term" value="F:retinol transmembrane transporter activity"/>
    <property type="evidence" value="ECO:0007669"/>
    <property type="project" value="InterPro"/>
</dbReference>
<evidence type="ECO:0000256" key="3">
    <source>
        <dbReference type="ARBA" id="ARBA00022475"/>
    </source>
</evidence>
<keyword evidence="7" id="KW-0675">Receptor</keyword>
<evidence type="ECO:0000256" key="2">
    <source>
        <dbReference type="ARBA" id="ARBA00022448"/>
    </source>
</evidence>
<dbReference type="InParanoid" id="K1QPP7"/>
<evidence type="ECO:0000256" key="7">
    <source>
        <dbReference type="ARBA" id="ARBA00023170"/>
    </source>
</evidence>
<evidence type="ECO:0000313" key="8">
    <source>
        <dbReference type="EMBL" id="EKC35828.1"/>
    </source>
</evidence>
<comment type="subcellular location">
    <subcellularLocation>
        <location evidence="1">Cell membrane</location>
        <topology evidence="1">Multi-pass membrane protein</topology>
    </subcellularLocation>
</comment>
<keyword evidence="2" id="KW-0813">Transport</keyword>
<name>K1QPP7_MAGGI</name>
<keyword evidence="4" id="KW-0812">Transmembrane</keyword>
<keyword evidence="6" id="KW-0472">Membrane</keyword>
<gene>
    <name evidence="8" type="ORF">CGI_10019099</name>
</gene>